<organism evidence="2">
    <name type="scientific">Oikopleura dioica</name>
    <name type="common">Tunicate</name>
    <dbReference type="NCBI Taxonomy" id="34765"/>
    <lineage>
        <taxon>Eukaryota</taxon>
        <taxon>Metazoa</taxon>
        <taxon>Chordata</taxon>
        <taxon>Tunicata</taxon>
        <taxon>Appendicularia</taxon>
        <taxon>Copelata</taxon>
        <taxon>Oikopleuridae</taxon>
        <taxon>Oikopleura</taxon>
    </lineage>
</organism>
<gene>
    <name evidence="2" type="ORF">GSOID_T00012736001</name>
</gene>
<feature type="compositionally biased region" description="Polar residues" evidence="1">
    <location>
        <begin position="117"/>
        <end position="148"/>
    </location>
</feature>
<name>E4XJE5_OIKDI</name>
<dbReference type="EMBL" id="FN653059">
    <property type="protein sequence ID" value="CBY10588.1"/>
    <property type="molecule type" value="Genomic_DNA"/>
</dbReference>
<protein>
    <submittedName>
        <fullName evidence="2">Uncharacterized protein</fullName>
    </submittedName>
</protein>
<reference evidence="2" key="1">
    <citation type="journal article" date="2010" name="Science">
        <title>Plasticity of animal genome architecture unmasked by rapid evolution of a pelagic tunicate.</title>
        <authorList>
            <person name="Denoeud F."/>
            <person name="Henriet S."/>
            <person name="Mungpakdee S."/>
            <person name="Aury J.M."/>
            <person name="Da Silva C."/>
            <person name="Brinkmann H."/>
            <person name="Mikhaleva J."/>
            <person name="Olsen L.C."/>
            <person name="Jubin C."/>
            <person name="Canestro C."/>
            <person name="Bouquet J.M."/>
            <person name="Danks G."/>
            <person name="Poulain J."/>
            <person name="Campsteijn C."/>
            <person name="Adamski M."/>
            <person name="Cross I."/>
            <person name="Yadetie F."/>
            <person name="Muffato M."/>
            <person name="Louis A."/>
            <person name="Butcher S."/>
            <person name="Tsagkogeorga G."/>
            <person name="Konrad A."/>
            <person name="Singh S."/>
            <person name="Jensen M.F."/>
            <person name="Cong E.H."/>
            <person name="Eikeseth-Otteraa H."/>
            <person name="Noel B."/>
            <person name="Anthouard V."/>
            <person name="Porcel B.M."/>
            <person name="Kachouri-Lafond R."/>
            <person name="Nishino A."/>
            <person name="Ugolini M."/>
            <person name="Chourrout P."/>
            <person name="Nishida H."/>
            <person name="Aasland R."/>
            <person name="Huzurbazar S."/>
            <person name="Westhof E."/>
            <person name="Delsuc F."/>
            <person name="Lehrach H."/>
            <person name="Reinhardt R."/>
            <person name="Weissenbach J."/>
            <person name="Roy S.W."/>
            <person name="Artiguenave F."/>
            <person name="Postlethwait J.H."/>
            <person name="Manak J.R."/>
            <person name="Thompson E.M."/>
            <person name="Jaillon O."/>
            <person name="Du Pasquier L."/>
            <person name="Boudinot P."/>
            <person name="Liberles D.A."/>
            <person name="Volff J.N."/>
            <person name="Philippe H."/>
            <person name="Lenhard B."/>
            <person name="Roest Crollius H."/>
            <person name="Wincker P."/>
            <person name="Chourrout D."/>
        </authorList>
    </citation>
    <scope>NUCLEOTIDE SEQUENCE [LARGE SCALE GENOMIC DNA]</scope>
</reference>
<sequence>MLITEYFPRWTGMAANRAPFVLQGVPILSCDRCQFFCSDERYLMAHMSVEHDDNENSVPKVAPGEVDDAVKQAIKSPPRRREIESAIESTSKTLSYLYAALLADPSEGPSPLLTRANPHTTPLQLSPSALGTAPSTMISPKQLSNPAQVTLGPATSPLGTSLQTSPADSQSRPGSARKRRRSENESILAFRPRAFGQMGNLPLPATSQSTSNPSLNILNLLQISKMSNELEKRNALIGKFIY</sequence>
<dbReference type="InParanoid" id="E4XJE5"/>
<accession>E4XJE5</accession>
<dbReference type="AlphaFoldDB" id="E4XJE5"/>
<evidence type="ECO:0000256" key="1">
    <source>
        <dbReference type="SAM" id="MobiDB-lite"/>
    </source>
</evidence>
<evidence type="ECO:0000313" key="3">
    <source>
        <dbReference type="Proteomes" id="UP000001307"/>
    </source>
</evidence>
<keyword evidence="3" id="KW-1185">Reference proteome</keyword>
<evidence type="ECO:0000313" key="2">
    <source>
        <dbReference type="EMBL" id="CBY10588.1"/>
    </source>
</evidence>
<dbReference type="Proteomes" id="UP000001307">
    <property type="component" value="Unassembled WGS sequence"/>
</dbReference>
<proteinExistence type="predicted"/>
<dbReference type="OrthoDB" id="8922241at2759"/>
<feature type="region of interest" description="Disordered" evidence="1">
    <location>
        <begin position="109"/>
        <end position="193"/>
    </location>
</feature>
<feature type="compositionally biased region" description="Polar residues" evidence="1">
    <location>
        <begin position="157"/>
        <end position="173"/>
    </location>
</feature>